<evidence type="ECO:0000313" key="2">
    <source>
        <dbReference type="Proteomes" id="UP000828048"/>
    </source>
</evidence>
<dbReference type="EMBL" id="CM037151">
    <property type="protein sequence ID" value="KAH7843884.1"/>
    <property type="molecule type" value="Genomic_DNA"/>
</dbReference>
<dbReference type="Proteomes" id="UP000828048">
    <property type="component" value="Chromosome 1"/>
</dbReference>
<evidence type="ECO:0000313" key="1">
    <source>
        <dbReference type="EMBL" id="KAH7843884.1"/>
    </source>
</evidence>
<keyword evidence="2" id="KW-1185">Reference proteome</keyword>
<protein>
    <submittedName>
        <fullName evidence="1">Uncharacterized protein</fullName>
    </submittedName>
</protein>
<comment type="caution">
    <text evidence="1">The sequence shown here is derived from an EMBL/GenBank/DDBJ whole genome shotgun (WGS) entry which is preliminary data.</text>
</comment>
<sequence>MVLERLQEEEEEDDAGEPTITRCANHHHHHHPHKPTTTAEGICPFCLQEKLTKLLSSSSTSSFSIHPSTSSPPSPNKSFRSDFIPPKPTLPTSSLINSNITHHLNSTSKYHYHQCPSSGAFLQIPFVQTQKKKKNKNKLDQDKDGGIFSNRSKSTRSTPRGGGRDFLPADEYNTPRKRGLFWSLISLSRNGSSKRIEDTNWRDETDDVSSNGFVSMRKRGEDHETVLAEEENGESSQEAAASDRKVTRSRSVGCGGGSGSRSFSGEFFDRISTGFGDCALRRVESYRESKQKITAAHRRRASTAVGQEFIKCSGIFGGFMGTSSSSSSSSSSYLVSSSGEDSRAAAVAVRHGRRSKSWGWAFASPLRAFNKHSSYGKREGLDKKNSTSPKLNAMPSIMVFRG</sequence>
<accession>A0ACB7XS32</accession>
<organism evidence="1 2">
    <name type="scientific">Vaccinium darrowii</name>
    <dbReference type="NCBI Taxonomy" id="229202"/>
    <lineage>
        <taxon>Eukaryota</taxon>
        <taxon>Viridiplantae</taxon>
        <taxon>Streptophyta</taxon>
        <taxon>Embryophyta</taxon>
        <taxon>Tracheophyta</taxon>
        <taxon>Spermatophyta</taxon>
        <taxon>Magnoliopsida</taxon>
        <taxon>eudicotyledons</taxon>
        <taxon>Gunneridae</taxon>
        <taxon>Pentapetalae</taxon>
        <taxon>asterids</taxon>
        <taxon>Ericales</taxon>
        <taxon>Ericaceae</taxon>
        <taxon>Vaccinioideae</taxon>
        <taxon>Vaccinieae</taxon>
        <taxon>Vaccinium</taxon>
    </lineage>
</organism>
<proteinExistence type="predicted"/>
<name>A0ACB7XS32_9ERIC</name>
<reference evidence="1 2" key="1">
    <citation type="journal article" date="2021" name="Hortic Res">
        <title>High-quality reference genome and annotation aids understanding of berry development for evergreen blueberry (Vaccinium darrowii).</title>
        <authorList>
            <person name="Yu J."/>
            <person name="Hulse-Kemp A.M."/>
            <person name="Babiker E."/>
            <person name="Staton M."/>
        </authorList>
    </citation>
    <scope>NUCLEOTIDE SEQUENCE [LARGE SCALE GENOMIC DNA]</scope>
    <source>
        <strain evidence="2">cv. NJ 8807/NJ 8810</strain>
        <tissue evidence="1">Young leaf</tissue>
    </source>
</reference>
<gene>
    <name evidence="1" type="ORF">Vadar_021782</name>
</gene>